<gene>
    <name evidence="2" type="ORF">O181_051784</name>
</gene>
<name>A0A9Q3DZG3_9BASI</name>
<keyword evidence="3" id="KW-1185">Reference proteome</keyword>
<dbReference type="AlphaFoldDB" id="A0A9Q3DZG3"/>
<feature type="region of interest" description="Disordered" evidence="1">
    <location>
        <begin position="1"/>
        <end position="61"/>
    </location>
</feature>
<accession>A0A9Q3DZG3</accession>
<sequence>MDITLELDTKYHERQREKSHHQEKKPEASKSNSSHPQNSSSSSHKKKKNFQKREKPHSSFLNKDFNPSIHWKQWLITFSTDKKDYYDASHSFSNDFSSAKSCAALVGDSRTPSIPCSFHIPSLNSHQSLPSSRDEVFKEIQDVGEDNSVYSLYLFFGNMDLPPSSYHESLEECWDEEEEPEEIENMMKVVPSV</sequence>
<evidence type="ECO:0000256" key="1">
    <source>
        <dbReference type="SAM" id="MobiDB-lite"/>
    </source>
</evidence>
<feature type="compositionally biased region" description="Low complexity" evidence="1">
    <location>
        <begin position="29"/>
        <end position="42"/>
    </location>
</feature>
<proteinExistence type="predicted"/>
<comment type="caution">
    <text evidence="2">The sequence shown here is derived from an EMBL/GenBank/DDBJ whole genome shotgun (WGS) entry which is preliminary data.</text>
</comment>
<organism evidence="2 3">
    <name type="scientific">Austropuccinia psidii MF-1</name>
    <dbReference type="NCBI Taxonomy" id="1389203"/>
    <lineage>
        <taxon>Eukaryota</taxon>
        <taxon>Fungi</taxon>
        <taxon>Dikarya</taxon>
        <taxon>Basidiomycota</taxon>
        <taxon>Pucciniomycotina</taxon>
        <taxon>Pucciniomycetes</taxon>
        <taxon>Pucciniales</taxon>
        <taxon>Sphaerophragmiaceae</taxon>
        <taxon>Austropuccinia</taxon>
    </lineage>
</organism>
<evidence type="ECO:0000313" key="3">
    <source>
        <dbReference type="Proteomes" id="UP000765509"/>
    </source>
</evidence>
<evidence type="ECO:0000313" key="2">
    <source>
        <dbReference type="EMBL" id="MBW0512069.1"/>
    </source>
</evidence>
<reference evidence="2" key="1">
    <citation type="submission" date="2021-03" db="EMBL/GenBank/DDBJ databases">
        <title>Draft genome sequence of rust myrtle Austropuccinia psidii MF-1, a brazilian biotype.</title>
        <authorList>
            <person name="Quecine M.C."/>
            <person name="Pachon D.M.R."/>
            <person name="Bonatelli M.L."/>
            <person name="Correr F.H."/>
            <person name="Franceschini L.M."/>
            <person name="Leite T.F."/>
            <person name="Margarido G.R.A."/>
            <person name="Almeida C.A."/>
            <person name="Ferrarezi J.A."/>
            <person name="Labate C.A."/>
        </authorList>
    </citation>
    <scope>NUCLEOTIDE SEQUENCE</scope>
    <source>
        <strain evidence="2">MF-1</strain>
    </source>
</reference>
<protein>
    <submittedName>
        <fullName evidence="2">Uncharacterized protein</fullName>
    </submittedName>
</protein>
<dbReference type="EMBL" id="AVOT02022572">
    <property type="protein sequence ID" value="MBW0512069.1"/>
    <property type="molecule type" value="Genomic_DNA"/>
</dbReference>
<feature type="compositionally biased region" description="Basic and acidic residues" evidence="1">
    <location>
        <begin position="7"/>
        <end position="16"/>
    </location>
</feature>
<dbReference type="Proteomes" id="UP000765509">
    <property type="component" value="Unassembled WGS sequence"/>
</dbReference>